<dbReference type="KEGG" id="bfr:BF3540"/>
<organism evidence="1 2">
    <name type="scientific">Bacteroides fragilis (strain YCH46)</name>
    <dbReference type="NCBI Taxonomy" id="295405"/>
    <lineage>
        <taxon>Bacteria</taxon>
        <taxon>Pseudomonadati</taxon>
        <taxon>Bacteroidota</taxon>
        <taxon>Bacteroidia</taxon>
        <taxon>Bacteroidales</taxon>
        <taxon>Bacteroidaceae</taxon>
        <taxon>Bacteroides</taxon>
    </lineage>
</organism>
<sequence length="60" mass="6869">MEKRNSLTLTLDQPFVAGTDDFSPFYNRLHKLNCAIILYCRAGRGTMAIDLKKYEITVNT</sequence>
<dbReference type="Proteomes" id="UP000002197">
    <property type="component" value="Chromosome"/>
</dbReference>
<dbReference type="AlphaFoldDB" id="Q64QE8"/>
<accession>Q64QE8</accession>
<dbReference type="EMBL" id="AP006841">
    <property type="protein sequence ID" value="BAD50283.1"/>
    <property type="molecule type" value="Genomic_DNA"/>
</dbReference>
<proteinExistence type="predicted"/>
<evidence type="ECO:0000313" key="2">
    <source>
        <dbReference type="Proteomes" id="UP000002197"/>
    </source>
</evidence>
<protein>
    <submittedName>
        <fullName evidence="1">Transcriptional regulator</fullName>
    </submittedName>
</protein>
<gene>
    <name evidence="1" type="ordered locus">BF3540</name>
</gene>
<reference evidence="1 2" key="1">
    <citation type="journal article" date="2004" name="Proc. Natl. Acad. Sci. U.S.A.">
        <title>Genomic analysis of Bacteroides fragilis reveals extensive DNA inversions regulating cell surface adaptation.</title>
        <authorList>
            <person name="Kuwahara T."/>
            <person name="Yamashita A."/>
            <person name="Hirakawa H."/>
            <person name="Nakayama H."/>
            <person name="Toh H."/>
            <person name="Okada N."/>
            <person name="Kuhara S."/>
            <person name="Hattori M."/>
            <person name="Hayashi T."/>
            <person name="Ohnishi Y."/>
        </authorList>
    </citation>
    <scope>NUCLEOTIDE SEQUENCE [LARGE SCALE GENOMIC DNA]</scope>
    <source>
        <strain evidence="1 2">YCH46</strain>
    </source>
</reference>
<dbReference type="STRING" id="295405.BF3540"/>
<evidence type="ECO:0000313" key="1">
    <source>
        <dbReference type="EMBL" id="BAD50283.1"/>
    </source>
</evidence>
<name>Q64QE8_BACFR</name>
<dbReference type="HOGENOM" id="CLU_2931559_0_0_10"/>